<keyword evidence="4" id="KW-0456">Lyase</keyword>
<accession>A0A0C4YJL0</accession>
<feature type="domain" description="CENP-V/GFA" evidence="5">
    <location>
        <begin position="3"/>
        <end position="138"/>
    </location>
</feature>
<evidence type="ECO:0000313" key="6">
    <source>
        <dbReference type="EMBL" id="AJG22089.1"/>
    </source>
</evidence>
<name>A0A0C4YJL0_9BURK</name>
<dbReference type="STRING" id="68895.RR42_s0496"/>
<dbReference type="PANTHER" id="PTHR33337:SF40">
    <property type="entry name" value="CENP-V_GFA DOMAIN-CONTAINING PROTEIN-RELATED"/>
    <property type="match status" value="1"/>
</dbReference>
<dbReference type="GO" id="GO:0016846">
    <property type="term" value="F:carbon-sulfur lyase activity"/>
    <property type="evidence" value="ECO:0007669"/>
    <property type="project" value="InterPro"/>
</dbReference>
<evidence type="ECO:0000256" key="1">
    <source>
        <dbReference type="ARBA" id="ARBA00005495"/>
    </source>
</evidence>
<dbReference type="OrthoDB" id="327703at2"/>
<dbReference type="GO" id="GO:0046872">
    <property type="term" value="F:metal ion binding"/>
    <property type="evidence" value="ECO:0007669"/>
    <property type="project" value="UniProtKB-KW"/>
</dbReference>
<dbReference type="EMBL" id="CP010537">
    <property type="protein sequence ID" value="AJG22089.1"/>
    <property type="molecule type" value="Genomic_DNA"/>
</dbReference>
<evidence type="ECO:0000256" key="4">
    <source>
        <dbReference type="ARBA" id="ARBA00023239"/>
    </source>
</evidence>
<dbReference type="PROSITE" id="PS51891">
    <property type="entry name" value="CENP_V_GFA"/>
    <property type="match status" value="1"/>
</dbReference>
<dbReference type="InterPro" id="IPR006913">
    <property type="entry name" value="CENP-V/GFA"/>
</dbReference>
<evidence type="ECO:0000313" key="7">
    <source>
        <dbReference type="Proteomes" id="UP000031843"/>
    </source>
</evidence>
<dbReference type="InterPro" id="IPR011057">
    <property type="entry name" value="Mss4-like_sf"/>
</dbReference>
<comment type="similarity">
    <text evidence="1">Belongs to the Gfa family.</text>
</comment>
<keyword evidence="2" id="KW-0479">Metal-binding</keyword>
<dbReference type="PANTHER" id="PTHR33337">
    <property type="entry name" value="GFA DOMAIN-CONTAINING PROTEIN"/>
    <property type="match status" value="1"/>
</dbReference>
<keyword evidence="3" id="KW-0862">Zinc</keyword>
<protein>
    <recommendedName>
        <fullName evidence="5">CENP-V/GFA domain-containing protein</fullName>
    </recommendedName>
</protein>
<gene>
    <name evidence="6" type="ORF">RR42_s0496</name>
</gene>
<evidence type="ECO:0000259" key="5">
    <source>
        <dbReference type="PROSITE" id="PS51891"/>
    </source>
</evidence>
<dbReference type="SUPFAM" id="SSF51316">
    <property type="entry name" value="Mss4-like"/>
    <property type="match status" value="1"/>
</dbReference>
<evidence type="ECO:0000256" key="3">
    <source>
        <dbReference type="ARBA" id="ARBA00022833"/>
    </source>
</evidence>
<dbReference type="Pfam" id="PF04828">
    <property type="entry name" value="GFA"/>
    <property type="match status" value="1"/>
</dbReference>
<reference evidence="6 7" key="1">
    <citation type="journal article" date="2015" name="Genome Announc.">
        <title>Complete Genome Sequence of Cupriavidus basilensis 4G11, Isolated from the Oak Ridge Field Research Center Site.</title>
        <authorList>
            <person name="Ray J."/>
            <person name="Waters R.J."/>
            <person name="Skerker J.M."/>
            <person name="Kuehl J.V."/>
            <person name="Price M.N."/>
            <person name="Huang J."/>
            <person name="Chakraborty R."/>
            <person name="Arkin A.P."/>
            <person name="Deutschbauer A."/>
        </authorList>
    </citation>
    <scope>NUCLEOTIDE SEQUENCE [LARGE SCALE GENOMIC DNA]</scope>
    <source>
        <strain evidence="6">4G11</strain>
    </source>
</reference>
<sequence length="146" mass="16030">MQIPATLECLCGQVQLRIAGEPVARANCHCQACRDFYATPVFAATAWEPANVVVARGAQHLATYHHATRQLQRQFCPQCGETLFGINRLGMSVVPNTLFARACGGALPDALQPAMHLFYRHRVLDVDDALPKYLDGWDGPVHKAGF</sequence>
<dbReference type="KEGG" id="cbw:RR42_s0496"/>
<keyword evidence="7" id="KW-1185">Reference proteome</keyword>
<dbReference type="Proteomes" id="UP000031843">
    <property type="component" value="Chromosome secondary"/>
</dbReference>
<proteinExistence type="inferred from homology"/>
<dbReference type="RefSeq" id="WP_043353375.1">
    <property type="nucleotide sequence ID" value="NZ_CP010537.1"/>
</dbReference>
<dbReference type="Gene3D" id="3.90.1590.10">
    <property type="entry name" value="glutathione-dependent formaldehyde- activating enzyme (gfa)"/>
    <property type="match status" value="1"/>
</dbReference>
<organism evidence="6 7">
    <name type="scientific">Cupriavidus basilensis</name>
    <dbReference type="NCBI Taxonomy" id="68895"/>
    <lineage>
        <taxon>Bacteria</taxon>
        <taxon>Pseudomonadati</taxon>
        <taxon>Pseudomonadota</taxon>
        <taxon>Betaproteobacteria</taxon>
        <taxon>Burkholderiales</taxon>
        <taxon>Burkholderiaceae</taxon>
        <taxon>Cupriavidus</taxon>
    </lineage>
</organism>
<evidence type="ECO:0000256" key="2">
    <source>
        <dbReference type="ARBA" id="ARBA00022723"/>
    </source>
</evidence>
<dbReference type="AlphaFoldDB" id="A0A0C4YJL0"/>